<sequence>MARGRKSALRQLAKELRVEVGAASSDPFDVFALAELYGLDVVQMSQLDCAGAVQFFGEAGYQRFSGAQVPVSRFGSCIVVNDLHTIERQRSTLGHEVAHSICEHPHEARLVDSAGCRVADRVLEEEATFLSGELLLPTDAARMLAIKGVAAEVVATQYQISVEMARWRLNISGGHQIRRRRAQ</sequence>
<dbReference type="AlphaFoldDB" id="A0A3N4GU54"/>
<comment type="caution">
    <text evidence="2">The sequence shown here is derived from an EMBL/GenBank/DDBJ whole genome shotgun (WGS) entry which is preliminary data.</text>
</comment>
<name>A0A3N4GU54_9ACTN</name>
<feature type="domain" description="IrrE N-terminal-like" evidence="1">
    <location>
        <begin position="75"/>
        <end position="170"/>
    </location>
</feature>
<organism evidence="2 3">
    <name type="scientific">Gordonia oryzae</name>
    <dbReference type="NCBI Taxonomy" id="2487349"/>
    <lineage>
        <taxon>Bacteria</taxon>
        <taxon>Bacillati</taxon>
        <taxon>Actinomycetota</taxon>
        <taxon>Actinomycetes</taxon>
        <taxon>Mycobacteriales</taxon>
        <taxon>Gordoniaceae</taxon>
        <taxon>Gordonia</taxon>
    </lineage>
</organism>
<dbReference type="Gene3D" id="1.10.10.2910">
    <property type="match status" value="1"/>
</dbReference>
<accession>A0A3N4GU54</accession>
<dbReference type="Proteomes" id="UP000267536">
    <property type="component" value="Unassembled WGS sequence"/>
</dbReference>
<evidence type="ECO:0000259" key="1">
    <source>
        <dbReference type="Pfam" id="PF06114"/>
    </source>
</evidence>
<evidence type="ECO:0000313" key="3">
    <source>
        <dbReference type="Proteomes" id="UP000267536"/>
    </source>
</evidence>
<reference evidence="2 3" key="1">
    <citation type="submission" date="2018-11" db="EMBL/GenBank/DDBJ databases">
        <title>Draft genome sequence of Gordonia sp. RS15-1S isolated from rice stems.</title>
        <authorList>
            <person name="Muangham S."/>
        </authorList>
    </citation>
    <scope>NUCLEOTIDE SEQUENCE [LARGE SCALE GENOMIC DNA]</scope>
    <source>
        <strain evidence="2 3">RS15-1S</strain>
    </source>
</reference>
<evidence type="ECO:0000313" key="2">
    <source>
        <dbReference type="EMBL" id="RPA65855.1"/>
    </source>
</evidence>
<dbReference type="OrthoDB" id="572608at2"/>
<keyword evidence="3" id="KW-1185">Reference proteome</keyword>
<proteinExistence type="predicted"/>
<protein>
    <submittedName>
        <fullName evidence="2">ImmA/IrrE family metallo-endopeptidase</fullName>
    </submittedName>
</protein>
<gene>
    <name evidence="2" type="ORF">EF294_03710</name>
</gene>
<dbReference type="InterPro" id="IPR010359">
    <property type="entry name" value="IrrE_HExxH"/>
</dbReference>
<dbReference type="EMBL" id="RKMH01000002">
    <property type="protein sequence ID" value="RPA65855.1"/>
    <property type="molecule type" value="Genomic_DNA"/>
</dbReference>
<dbReference type="Pfam" id="PF06114">
    <property type="entry name" value="Peptidase_M78"/>
    <property type="match status" value="1"/>
</dbReference>